<organism evidence="1 2">
    <name type="scientific">Lwoffella lincolnii</name>
    <dbReference type="NCBI Taxonomy" id="90241"/>
    <lineage>
        <taxon>Bacteria</taxon>
        <taxon>Pseudomonadati</taxon>
        <taxon>Pseudomonadota</taxon>
        <taxon>Gammaproteobacteria</taxon>
        <taxon>Moraxellales</taxon>
        <taxon>Moraxellaceae</taxon>
        <taxon>Lwoffella</taxon>
    </lineage>
</organism>
<sequence length="140" mass="16238">MPLQAIAIQRFDAPLMRQITHPDELKIRIEALYQPTHHFTDNQEMTAVFERAFAQGGLMYVGMFNDKPICVLGCFDDGIADTKRLQYLAVHPQNHNRGIEAKFAKLIYDAESKKGVRRFEPVDIKLHQIMQYYELLSVKE</sequence>
<proteinExistence type="predicted"/>
<evidence type="ECO:0000313" key="1">
    <source>
        <dbReference type="EMBL" id="OOS22476.1"/>
    </source>
</evidence>
<reference evidence="1 2" key="1">
    <citation type="submission" date="2017-02" db="EMBL/GenBank/DDBJ databases">
        <title>Draft genome sequence of Moraxella lincolnii CCUG 9405T type strain.</title>
        <authorList>
            <person name="Salva-Serra F."/>
            <person name="Engstrom-Jakobsson H."/>
            <person name="Thorell K."/>
            <person name="Jaen-Luchoro D."/>
            <person name="Gonzales-Siles L."/>
            <person name="Karlsson R."/>
            <person name="Yazdan S."/>
            <person name="Boulund F."/>
            <person name="Johnning A."/>
            <person name="Engstrand L."/>
            <person name="Kristiansson E."/>
            <person name="Moore E."/>
        </authorList>
    </citation>
    <scope>NUCLEOTIDE SEQUENCE [LARGE SCALE GENOMIC DNA]</scope>
    <source>
        <strain evidence="1 2">CCUG 9405</strain>
    </source>
</reference>
<accession>A0A1T0CJE1</accession>
<dbReference type="OrthoDB" id="5736859at2"/>
<comment type="caution">
    <text evidence="1">The sequence shown here is derived from an EMBL/GenBank/DDBJ whole genome shotgun (WGS) entry which is preliminary data.</text>
</comment>
<protein>
    <recommendedName>
        <fullName evidence="3">N-acetyltransferase domain-containing protein</fullName>
    </recommendedName>
</protein>
<dbReference type="AlphaFoldDB" id="A0A1T0CJE1"/>
<keyword evidence="2" id="KW-1185">Reference proteome</keyword>
<evidence type="ECO:0008006" key="3">
    <source>
        <dbReference type="Google" id="ProtNLM"/>
    </source>
</evidence>
<name>A0A1T0CJE1_9GAMM</name>
<dbReference type="RefSeq" id="WP_078306326.1">
    <property type="nucleotide sequence ID" value="NZ_CP147511.1"/>
</dbReference>
<dbReference type="InterPro" id="IPR016181">
    <property type="entry name" value="Acyl_CoA_acyltransferase"/>
</dbReference>
<dbReference type="STRING" id="90241.B0682_01375"/>
<gene>
    <name evidence="1" type="ORF">B0682_01375</name>
</gene>
<evidence type="ECO:0000313" key="2">
    <source>
        <dbReference type="Proteomes" id="UP000191094"/>
    </source>
</evidence>
<dbReference type="Proteomes" id="UP000191094">
    <property type="component" value="Unassembled WGS sequence"/>
</dbReference>
<dbReference type="EMBL" id="MUYT01000002">
    <property type="protein sequence ID" value="OOS22476.1"/>
    <property type="molecule type" value="Genomic_DNA"/>
</dbReference>
<dbReference type="SUPFAM" id="SSF55729">
    <property type="entry name" value="Acyl-CoA N-acyltransferases (Nat)"/>
    <property type="match status" value="1"/>
</dbReference>